<protein>
    <submittedName>
        <fullName evidence="4">Thioredoxin family protein</fullName>
    </submittedName>
</protein>
<gene>
    <name evidence="4" type="ORF">E3J62_05630</name>
</gene>
<dbReference type="Gene3D" id="3.40.30.10">
    <property type="entry name" value="Glutaredoxin"/>
    <property type="match status" value="1"/>
</dbReference>
<feature type="active site" description="Nucleophile" evidence="1">
    <location>
        <position position="10"/>
    </location>
</feature>
<dbReference type="Pfam" id="PF13192">
    <property type="entry name" value="Thioredoxin_3"/>
    <property type="match status" value="1"/>
</dbReference>
<evidence type="ECO:0000259" key="3">
    <source>
        <dbReference type="Pfam" id="PF13192"/>
    </source>
</evidence>
<sequence>MKVEVFGPGCPRCKKTEENVREVLRSLEIDAEVVLVKDIEEMTSRGVLRTPAVFVDGKKASEGKVPGPEEIKEWLTGK</sequence>
<dbReference type="AlphaFoldDB" id="A0A523UTZ6"/>
<dbReference type="NCBIfam" id="TIGR00412">
    <property type="entry name" value="redox_disulf_2"/>
    <property type="match status" value="1"/>
</dbReference>
<evidence type="ECO:0000313" key="4">
    <source>
        <dbReference type="EMBL" id="TET46018.1"/>
    </source>
</evidence>
<evidence type="ECO:0000256" key="1">
    <source>
        <dbReference type="PIRSR" id="PIRSR037031-50"/>
    </source>
</evidence>
<proteinExistence type="predicted"/>
<reference evidence="4 5" key="1">
    <citation type="submission" date="2019-03" db="EMBL/GenBank/DDBJ databases">
        <title>Metabolic potential of uncultured bacteria and archaea associated with petroleum seepage in deep-sea sediments.</title>
        <authorList>
            <person name="Dong X."/>
            <person name="Hubert C."/>
        </authorList>
    </citation>
    <scope>NUCLEOTIDE SEQUENCE [LARGE SCALE GENOMIC DNA]</scope>
    <source>
        <strain evidence="4">E44_bin18</strain>
    </source>
</reference>
<name>A0A523UTZ6_UNCT6</name>
<dbReference type="SUPFAM" id="SSF52833">
    <property type="entry name" value="Thioredoxin-like"/>
    <property type="match status" value="1"/>
</dbReference>
<evidence type="ECO:0000256" key="2">
    <source>
        <dbReference type="PIRSR" id="PIRSR037031-51"/>
    </source>
</evidence>
<comment type="caution">
    <text evidence="4">The sequence shown here is derived from an EMBL/GenBank/DDBJ whole genome shotgun (WGS) entry which is preliminary data.</text>
</comment>
<dbReference type="EMBL" id="SOJN01000070">
    <property type="protein sequence ID" value="TET46018.1"/>
    <property type="molecule type" value="Genomic_DNA"/>
</dbReference>
<evidence type="ECO:0000313" key="5">
    <source>
        <dbReference type="Proteomes" id="UP000315525"/>
    </source>
</evidence>
<feature type="disulfide bond" description="Redox-active" evidence="2">
    <location>
        <begin position="10"/>
        <end position="13"/>
    </location>
</feature>
<dbReference type="InterPro" id="IPR005243">
    <property type="entry name" value="THIRX-like_proc"/>
</dbReference>
<keyword evidence="2" id="KW-1015">Disulfide bond</keyword>
<dbReference type="InterPro" id="IPR036249">
    <property type="entry name" value="Thioredoxin-like_sf"/>
</dbReference>
<organism evidence="4 5">
    <name type="scientific">candidate division TA06 bacterium</name>
    <dbReference type="NCBI Taxonomy" id="2250710"/>
    <lineage>
        <taxon>Bacteria</taxon>
        <taxon>Bacteria division TA06</taxon>
    </lineage>
</organism>
<dbReference type="PIRSF" id="PIRSF037031">
    <property type="entry name" value="Redox_disulphide_2"/>
    <property type="match status" value="1"/>
</dbReference>
<keyword evidence="2" id="KW-0676">Redox-active center</keyword>
<dbReference type="Proteomes" id="UP000315525">
    <property type="component" value="Unassembled WGS sequence"/>
</dbReference>
<feature type="active site" description="Nucleophile" evidence="1">
    <location>
        <position position="13"/>
    </location>
</feature>
<dbReference type="PANTHER" id="PTHR36450:SF1">
    <property type="entry name" value="THIOREDOXIN"/>
    <property type="match status" value="1"/>
</dbReference>
<dbReference type="InterPro" id="IPR012336">
    <property type="entry name" value="Thioredoxin-like_fold"/>
</dbReference>
<dbReference type="PANTHER" id="PTHR36450">
    <property type="entry name" value="THIOREDOXIN"/>
    <property type="match status" value="1"/>
</dbReference>
<accession>A0A523UTZ6</accession>
<feature type="domain" description="Thioredoxin-like fold" evidence="3">
    <location>
        <begin position="1"/>
        <end position="76"/>
    </location>
</feature>